<organism evidence="1 2">
    <name type="scientific">Allacma fusca</name>
    <dbReference type="NCBI Taxonomy" id="39272"/>
    <lineage>
        <taxon>Eukaryota</taxon>
        <taxon>Metazoa</taxon>
        <taxon>Ecdysozoa</taxon>
        <taxon>Arthropoda</taxon>
        <taxon>Hexapoda</taxon>
        <taxon>Collembola</taxon>
        <taxon>Symphypleona</taxon>
        <taxon>Sminthuridae</taxon>
        <taxon>Allacma</taxon>
    </lineage>
</organism>
<evidence type="ECO:0000313" key="1">
    <source>
        <dbReference type="EMBL" id="CAG7825283.1"/>
    </source>
</evidence>
<feature type="non-terminal residue" evidence="1">
    <location>
        <position position="135"/>
    </location>
</feature>
<sequence>LVSARNCSYGGWSHKFYKDSCCDNEAYELGHGLWDYGEECYQQPIDDNLPYQDNHWVFYECVINKTMQIGPNTLTETGFMEMMSRNLSPDKRQLILNIQKTAGPLKINNPKGVFMSNRIKLKLYWQRYFTIEFAV</sequence>
<comment type="caution">
    <text evidence="1">The sequence shown here is derived from an EMBL/GenBank/DDBJ whole genome shotgun (WGS) entry which is preliminary data.</text>
</comment>
<protein>
    <submittedName>
        <fullName evidence="1">Uncharacterized protein</fullName>
    </submittedName>
</protein>
<name>A0A8J2PLT6_9HEXA</name>
<proteinExistence type="predicted"/>
<accession>A0A8J2PLT6</accession>
<keyword evidence="2" id="KW-1185">Reference proteome</keyword>
<evidence type="ECO:0000313" key="2">
    <source>
        <dbReference type="Proteomes" id="UP000708208"/>
    </source>
</evidence>
<reference evidence="1" key="1">
    <citation type="submission" date="2021-06" db="EMBL/GenBank/DDBJ databases">
        <authorList>
            <person name="Hodson N. C."/>
            <person name="Mongue J. A."/>
            <person name="Jaron S. K."/>
        </authorList>
    </citation>
    <scope>NUCLEOTIDE SEQUENCE</scope>
</reference>
<dbReference type="AlphaFoldDB" id="A0A8J2PLT6"/>
<dbReference type="Proteomes" id="UP000708208">
    <property type="component" value="Unassembled WGS sequence"/>
</dbReference>
<gene>
    <name evidence="1" type="ORF">AFUS01_LOCUS35401</name>
</gene>
<dbReference type="EMBL" id="CAJVCH010535638">
    <property type="protein sequence ID" value="CAG7825283.1"/>
    <property type="molecule type" value="Genomic_DNA"/>
</dbReference>